<name>A0A8J4EG25_9ACTN</name>
<organism evidence="1 2">
    <name type="scientific">Virgisporangium ochraceum</name>
    <dbReference type="NCBI Taxonomy" id="65505"/>
    <lineage>
        <taxon>Bacteria</taxon>
        <taxon>Bacillati</taxon>
        <taxon>Actinomycetota</taxon>
        <taxon>Actinomycetes</taxon>
        <taxon>Micromonosporales</taxon>
        <taxon>Micromonosporaceae</taxon>
        <taxon>Virgisporangium</taxon>
    </lineage>
</organism>
<dbReference type="AlphaFoldDB" id="A0A8J4EG25"/>
<gene>
    <name evidence="1" type="ORF">Voc01_083660</name>
</gene>
<sequence length="104" mass="11216">MSPPDPHIHVDVKLHADVAVREMTAATFGLAGDLPSRATTGCGLDVPYAMTSTEPRTVTCLPCREYAHRRYLELAESAERFDLPGLDLGARAAAGYRDLARGFG</sequence>
<dbReference type="RefSeq" id="WP_203933274.1">
    <property type="nucleotide sequence ID" value="NZ_BOPH01000115.1"/>
</dbReference>
<evidence type="ECO:0000313" key="2">
    <source>
        <dbReference type="Proteomes" id="UP000635606"/>
    </source>
</evidence>
<evidence type="ECO:0000313" key="1">
    <source>
        <dbReference type="EMBL" id="GIJ73449.1"/>
    </source>
</evidence>
<dbReference type="Proteomes" id="UP000635606">
    <property type="component" value="Unassembled WGS sequence"/>
</dbReference>
<proteinExistence type="predicted"/>
<accession>A0A8J4EG25</accession>
<keyword evidence="2" id="KW-1185">Reference proteome</keyword>
<reference evidence="1" key="1">
    <citation type="submission" date="2021-01" db="EMBL/GenBank/DDBJ databases">
        <title>Whole genome shotgun sequence of Virgisporangium ochraceum NBRC 16418.</title>
        <authorList>
            <person name="Komaki H."/>
            <person name="Tamura T."/>
        </authorList>
    </citation>
    <scope>NUCLEOTIDE SEQUENCE</scope>
    <source>
        <strain evidence="1">NBRC 16418</strain>
    </source>
</reference>
<comment type="caution">
    <text evidence="1">The sequence shown here is derived from an EMBL/GenBank/DDBJ whole genome shotgun (WGS) entry which is preliminary data.</text>
</comment>
<protein>
    <submittedName>
        <fullName evidence="1">Uncharacterized protein</fullName>
    </submittedName>
</protein>
<dbReference type="EMBL" id="BOPH01000115">
    <property type="protein sequence ID" value="GIJ73449.1"/>
    <property type="molecule type" value="Genomic_DNA"/>
</dbReference>